<dbReference type="GO" id="GO:0008360">
    <property type="term" value="P:regulation of cell shape"/>
    <property type="evidence" value="ECO:0007669"/>
    <property type="project" value="UniProtKB-KW"/>
</dbReference>
<evidence type="ECO:0000259" key="12">
    <source>
        <dbReference type="Pfam" id="PF01225"/>
    </source>
</evidence>
<dbReference type="AlphaFoldDB" id="A0A939DZJ0"/>
<dbReference type="GO" id="GO:0005737">
    <property type="term" value="C:cytoplasm"/>
    <property type="evidence" value="ECO:0007669"/>
    <property type="project" value="UniProtKB-SubCell"/>
</dbReference>
<dbReference type="SUPFAM" id="SSF53244">
    <property type="entry name" value="MurD-like peptide ligases, peptide-binding domain"/>
    <property type="match status" value="1"/>
</dbReference>
<reference evidence="15" key="1">
    <citation type="submission" date="2021-03" db="EMBL/GenBank/DDBJ databases">
        <authorList>
            <person name="Sun Q."/>
        </authorList>
    </citation>
    <scope>NUCLEOTIDE SEQUENCE</scope>
    <source>
        <strain evidence="15">CCM 8862</strain>
    </source>
</reference>
<dbReference type="InterPro" id="IPR013221">
    <property type="entry name" value="Mur_ligase_cen"/>
</dbReference>
<evidence type="ECO:0000256" key="8">
    <source>
        <dbReference type="ARBA" id="ARBA00023306"/>
    </source>
</evidence>
<name>A0A939DZJ0_9CORY</name>
<evidence type="ECO:0000256" key="5">
    <source>
        <dbReference type="ARBA" id="ARBA00022840"/>
    </source>
</evidence>
<dbReference type="GO" id="GO:0051301">
    <property type="term" value="P:cell division"/>
    <property type="evidence" value="ECO:0007669"/>
    <property type="project" value="UniProtKB-KW"/>
</dbReference>
<dbReference type="SUPFAM" id="SSF63418">
    <property type="entry name" value="MurE/MurF N-terminal domain"/>
    <property type="match status" value="1"/>
</dbReference>
<evidence type="ECO:0000256" key="1">
    <source>
        <dbReference type="ARBA" id="ARBA00022490"/>
    </source>
</evidence>
<dbReference type="InterPro" id="IPR005863">
    <property type="entry name" value="UDP-N-AcMur_synth"/>
</dbReference>
<dbReference type="InterPro" id="IPR035911">
    <property type="entry name" value="MurE/MurF_N"/>
</dbReference>
<dbReference type="RefSeq" id="WP_207117510.1">
    <property type="nucleotide sequence ID" value="NZ_JAFLEQ010000003.1"/>
</dbReference>
<feature type="domain" description="Mur ligase central" evidence="14">
    <location>
        <begin position="131"/>
        <end position="324"/>
    </location>
</feature>
<dbReference type="NCBIfam" id="TIGR01143">
    <property type="entry name" value="murF"/>
    <property type="match status" value="1"/>
</dbReference>
<keyword evidence="2 10" id="KW-0436">Ligase</keyword>
<dbReference type="EMBL" id="JAFLEQ010000003">
    <property type="protein sequence ID" value="MBN9643098.1"/>
    <property type="molecule type" value="Genomic_DNA"/>
</dbReference>
<gene>
    <name evidence="10" type="primary">murF</name>
    <name evidence="15" type="ORF">JZY06_00410</name>
</gene>
<dbReference type="Pfam" id="PF08245">
    <property type="entry name" value="Mur_ligase_M"/>
    <property type="match status" value="1"/>
</dbReference>
<keyword evidence="3 10" id="KW-0132">Cell division</keyword>
<dbReference type="Gene3D" id="3.40.1390.10">
    <property type="entry name" value="MurE/MurF, N-terminal domain"/>
    <property type="match status" value="1"/>
</dbReference>
<keyword evidence="16" id="KW-1185">Reference proteome</keyword>
<comment type="subcellular location">
    <subcellularLocation>
        <location evidence="10 11">Cytoplasm</location>
    </subcellularLocation>
</comment>
<keyword evidence="9 10" id="KW-0961">Cell wall biogenesis/degradation</keyword>
<dbReference type="Pfam" id="PF02875">
    <property type="entry name" value="Mur_ligase_C"/>
    <property type="match status" value="1"/>
</dbReference>
<dbReference type="HAMAP" id="MF_02019">
    <property type="entry name" value="MurF"/>
    <property type="match status" value="1"/>
</dbReference>
<evidence type="ECO:0000256" key="3">
    <source>
        <dbReference type="ARBA" id="ARBA00022618"/>
    </source>
</evidence>
<dbReference type="SUPFAM" id="SSF53623">
    <property type="entry name" value="MurD-like peptide ligases, catalytic domain"/>
    <property type="match status" value="1"/>
</dbReference>
<dbReference type="PANTHER" id="PTHR43024">
    <property type="entry name" value="UDP-N-ACETYLMURAMOYL-TRIPEPTIDE--D-ALANYL-D-ALANINE LIGASE"/>
    <property type="match status" value="1"/>
</dbReference>
<evidence type="ECO:0000256" key="11">
    <source>
        <dbReference type="RuleBase" id="RU004136"/>
    </source>
</evidence>
<comment type="similarity">
    <text evidence="10">Belongs to the MurCDEF family. MurF subfamily.</text>
</comment>
<evidence type="ECO:0000313" key="15">
    <source>
        <dbReference type="EMBL" id="MBN9643098.1"/>
    </source>
</evidence>
<dbReference type="Gene3D" id="3.90.190.20">
    <property type="entry name" value="Mur ligase, C-terminal domain"/>
    <property type="match status" value="1"/>
</dbReference>
<dbReference type="InterPro" id="IPR036615">
    <property type="entry name" value="Mur_ligase_C_dom_sf"/>
</dbReference>
<sequence>MIEMTLAEIAQITGGKLAPHTDGDTPVAGTVEFDSRAVGAGSLFICLPGARVDGHDFAAEVIGNGAAGVLCARDTGVPGVIVPHTDKPMTNAYIYDNDPGGDGVSVVKALSLLARSVVDRLAAGGMKVAAVTGSAGKTSTKDMIATVLTAAAGSDDPAAVVAPPGSFNNEIGLPYTALKATAGTRWLVAEMSARGVDHIRQLTEITPPDIGVVLNVGTAHLGEFGSVDTIAEAKGELVEALPPTGVAVLNADDPRVAAMAQRTRATVITFSTRDTGADVTATGIELDELSRARFVLHASGDSAPVSLKVFGAHQVPNALAAAAVGLEAGMDVAQVAAALSEHVAASANRMDVTTRRDRVTIINDSYNANPDSMKAGIDALASMAAARGNATSWAVIGQMGELGDDAVAQHEAIADYLAEHHIDRVVAVGNDVATRAMANRAGELGLAVDRAQSTGAAANIVDQHLTKGDVVLVKASQVERLWEVAELLIERDRSRRVL</sequence>
<keyword evidence="1 10" id="KW-0963">Cytoplasm</keyword>
<feature type="domain" description="Mur ligase C-terminal" evidence="13">
    <location>
        <begin position="348"/>
        <end position="476"/>
    </location>
</feature>
<evidence type="ECO:0000256" key="10">
    <source>
        <dbReference type="HAMAP-Rule" id="MF_02019"/>
    </source>
</evidence>
<keyword evidence="7 10" id="KW-0573">Peptidoglycan synthesis</keyword>
<evidence type="ECO:0000256" key="7">
    <source>
        <dbReference type="ARBA" id="ARBA00022984"/>
    </source>
</evidence>
<dbReference type="GO" id="GO:0047480">
    <property type="term" value="F:UDP-N-acetylmuramoyl-tripeptide-D-alanyl-D-alanine ligase activity"/>
    <property type="evidence" value="ECO:0007669"/>
    <property type="project" value="UniProtKB-UniRule"/>
</dbReference>
<dbReference type="GO" id="GO:0071555">
    <property type="term" value="P:cell wall organization"/>
    <property type="evidence" value="ECO:0007669"/>
    <property type="project" value="UniProtKB-KW"/>
</dbReference>
<accession>A0A939DZJ0</accession>
<evidence type="ECO:0000256" key="9">
    <source>
        <dbReference type="ARBA" id="ARBA00023316"/>
    </source>
</evidence>
<proteinExistence type="inferred from homology"/>
<organism evidence="15 16">
    <name type="scientific">Corynebacterium mendelii</name>
    <dbReference type="NCBI Taxonomy" id="2765362"/>
    <lineage>
        <taxon>Bacteria</taxon>
        <taxon>Bacillati</taxon>
        <taxon>Actinomycetota</taxon>
        <taxon>Actinomycetes</taxon>
        <taxon>Mycobacteriales</taxon>
        <taxon>Corynebacteriaceae</taxon>
        <taxon>Corynebacterium</taxon>
    </lineage>
</organism>
<dbReference type="InterPro" id="IPR004101">
    <property type="entry name" value="Mur_ligase_C"/>
</dbReference>
<feature type="domain" description="Mur ligase N-terminal catalytic" evidence="12">
    <location>
        <begin position="31"/>
        <end position="98"/>
    </location>
</feature>
<keyword evidence="6 10" id="KW-0133">Cell shape</keyword>
<dbReference type="Pfam" id="PF01225">
    <property type="entry name" value="Mur_ligase"/>
    <property type="match status" value="1"/>
</dbReference>
<evidence type="ECO:0000256" key="2">
    <source>
        <dbReference type="ARBA" id="ARBA00022598"/>
    </source>
</evidence>
<comment type="pathway">
    <text evidence="10 11">Cell wall biogenesis; peptidoglycan biosynthesis.</text>
</comment>
<comment type="catalytic activity">
    <reaction evidence="10 11">
        <text>D-alanyl-D-alanine + UDP-N-acetyl-alpha-D-muramoyl-L-alanyl-gamma-D-glutamyl-meso-2,6-diaminopimelate + ATP = UDP-N-acetyl-alpha-D-muramoyl-L-alanyl-gamma-D-glutamyl-meso-2,6-diaminopimeloyl-D-alanyl-D-alanine + ADP + phosphate + H(+)</text>
        <dbReference type="Rhea" id="RHEA:28374"/>
        <dbReference type="ChEBI" id="CHEBI:15378"/>
        <dbReference type="ChEBI" id="CHEBI:30616"/>
        <dbReference type="ChEBI" id="CHEBI:43474"/>
        <dbReference type="ChEBI" id="CHEBI:57822"/>
        <dbReference type="ChEBI" id="CHEBI:61386"/>
        <dbReference type="ChEBI" id="CHEBI:83905"/>
        <dbReference type="ChEBI" id="CHEBI:456216"/>
        <dbReference type="EC" id="6.3.2.10"/>
    </reaction>
</comment>
<evidence type="ECO:0000259" key="13">
    <source>
        <dbReference type="Pfam" id="PF02875"/>
    </source>
</evidence>
<keyword evidence="5 10" id="KW-0067">ATP-binding</keyword>
<dbReference type="InterPro" id="IPR000713">
    <property type="entry name" value="Mur_ligase_N"/>
</dbReference>
<keyword evidence="4 10" id="KW-0547">Nucleotide-binding</keyword>
<evidence type="ECO:0000256" key="4">
    <source>
        <dbReference type="ARBA" id="ARBA00022741"/>
    </source>
</evidence>
<dbReference type="GO" id="GO:0009252">
    <property type="term" value="P:peptidoglycan biosynthetic process"/>
    <property type="evidence" value="ECO:0007669"/>
    <property type="project" value="UniProtKB-UniRule"/>
</dbReference>
<comment type="function">
    <text evidence="10 11">Involved in cell wall formation. Catalyzes the final step in the synthesis of UDP-N-acetylmuramoyl-pentapeptide, the precursor of murein.</text>
</comment>
<evidence type="ECO:0000313" key="16">
    <source>
        <dbReference type="Proteomes" id="UP000664332"/>
    </source>
</evidence>
<evidence type="ECO:0000259" key="14">
    <source>
        <dbReference type="Pfam" id="PF08245"/>
    </source>
</evidence>
<dbReference type="GO" id="GO:0005524">
    <property type="term" value="F:ATP binding"/>
    <property type="evidence" value="ECO:0007669"/>
    <property type="project" value="UniProtKB-UniRule"/>
</dbReference>
<dbReference type="InterPro" id="IPR036565">
    <property type="entry name" value="Mur-like_cat_sf"/>
</dbReference>
<protein>
    <recommendedName>
        <fullName evidence="10 11">UDP-N-acetylmuramoyl-tripeptide--D-alanyl-D-alanine ligase</fullName>
        <ecNumber evidence="10 11">6.3.2.10</ecNumber>
    </recommendedName>
    <alternativeName>
        <fullName evidence="10">D-alanyl-D-alanine-adding enzyme</fullName>
    </alternativeName>
</protein>
<evidence type="ECO:0000256" key="6">
    <source>
        <dbReference type="ARBA" id="ARBA00022960"/>
    </source>
</evidence>
<dbReference type="Proteomes" id="UP000664332">
    <property type="component" value="Unassembled WGS sequence"/>
</dbReference>
<feature type="binding site" evidence="10">
    <location>
        <begin position="133"/>
        <end position="139"/>
    </location>
    <ligand>
        <name>ATP</name>
        <dbReference type="ChEBI" id="CHEBI:30616"/>
    </ligand>
</feature>
<dbReference type="PANTHER" id="PTHR43024:SF1">
    <property type="entry name" value="UDP-N-ACETYLMURAMOYL-TRIPEPTIDE--D-ALANYL-D-ALANINE LIGASE"/>
    <property type="match status" value="1"/>
</dbReference>
<dbReference type="EC" id="6.3.2.10" evidence="10 11"/>
<comment type="caution">
    <text evidence="15">The sequence shown here is derived from an EMBL/GenBank/DDBJ whole genome shotgun (WGS) entry which is preliminary data.</text>
</comment>
<dbReference type="InterPro" id="IPR051046">
    <property type="entry name" value="MurCDEF_CellWall_CoF430Synth"/>
</dbReference>
<dbReference type="Gene3D" id="3.40.1190.10">
    <property type="entry name" value="Mur-like, catalytic domain"/>
    <property type="match status" value="1"/>
</dbReference>
<keyword evidence="8 10" id="KW-0131">Cell cycle</keyword>